<dbReference type="InterPro" id="IPR011032">
    <property type="entry name" value="GroES-like_sf"/>
</dbReference>
<dbReference type="AlphaFoldDB" id="A0A6A8AG92"/>
<dbReference type="GO" id="GO:0035925">
    <property type="term" value="F:mRNA 3'-UTR AU-rich region binding"/>
    <property type="evidence" value="ECO:0007669"/>
    <property type="project" value="TreeGrafter"/>
</dbReference>
<sequence>MADVVVKLEGPGGPEKLTVTEQEPLQPGNGEILVRHEAIGMNFVDIYHRTGAYALPAYPGVIGVEGAGIVEAVGPAVTAIRTGDRIAYTATLGAYATRRILKAERAFLLPQAVDSRTAAASMLKAATAYMLLHKTVCVGSGMTVLVHAAAGGLGAILVRWAKDLGAIVIGTVSTPEKAHIARSHGADHLVIGRNADLVSEVRALTDGKGVDVVYDGIGGDTLVQSLRSLKPFGRAVTLGQAAGPVPPLNVEELRQGKSLSHASVIAFTADPANYRQAGEAAIAAIARGLSSIIAADYSLNDVQEAHRTLESGRLAGSFLLLP</sequence>
<dbReference type="EMBL" id="WIXI01000051">
    <property type="protein sequence ID" value="MQY49844.1"/>
    <property type="molecule type" value="Genomic_DNA"/>
</dbReference>
<dbReference type="Gene3D" id="3.90.180.10">
    <property type="entry name" value="Medium-chain alcohol dehydrogenases, catalytic domain"/>
    <property type="match status" value="1"/>
</dbReference>
<dbReference type="GO" id="GO:0070402">
    <property type="term" value="F:NADPH binding"/>
    <property type="evidence" value="ECO:0007669"/>
    <property type="project" value="TreeGrafter"/>
</dbReference>
<dbReference type="InterPro" id="IPR047618">
    <property type="entry name" value="QOR-like"/>
</dbReference>
<dbReference type="Pfam" id="PF00107">
    <property type="entry name" value="ADH_zinc_N"/>
    <property type="match status" value="1"/>
</dbReference>
<evidence type="ECO:0000313" key="4">
    <source>
        <dbReference type="EMBL" id="MQY49844.1"/>
    </source>
</evidence>
<dbReference type="SUPFAM" id="SSF51735">
    <property type="entry name" value="NAD(P)-binding Rossmann-fold domains"/>
    <property type="match status" value="1"/>
</dbReference>
<dbReference type="GO" id="GO:0005829">
    <property type="term" value="C:cytosol"/>
    <property type="evidence" value="ECO:0007669"/>
    <property type="project" value="TreeGrafter"/>
</dbReference>
<keyword evidence="5" id="KW-1185">Reference proteome</keyword>
<organism evidence="4 5">
    <name type="scientific">Endobacterium cereale</name>
    <dbReference type="NCBI Taxonomy" id="2663029"/>
    <lineage>
        <taxon>Bacteria</taxon>
        <taxon>Pseudomonadati</taxon>
        <taxon>Pseudomonadota</taxon>
        <taxon>Alphaproteobacteria</taxon>
        <taxon>Hyphomicrobiales</taxon>
        <taxon>Rhizobiaceae</taxon>
        <taxon>Endobacterium</taxon>
    </lineage>
</organism>
<dbReference type="PANTHER" id="PTHR48106">
    <property type="entry name" value="QUINONE OXIDOREDUCTASE PIG3-RELATED"/>
    <property type="match status" value="1"/>
</dbReference>
<dbReference type="InterPro" id="IPR013149">
    <property type="entry name" value="ADH-like_C"/>
</dbReference>
<evidence type="ECO:0000313" key="5">
    <source>
        <dbReference type="Proteomes" id="UP000435138"/>
    </source>
</evidence>
<name>A0A6A8AG92_9HYPH</name>
<reference evidence="4 5" key="1">
    <citation type="submission" date="2019-11" db="EMBL/GenBank/DDBJ databases">
        <title>Genome analysis of Rhizobacterium cereale a novel genus and species isolated from maize roots in North Spain.</title>
        <authorList>
            <person name="Menendez E."/>
            <person name="Flores-Felix J.D."/>
            <person name="Ramirez-Bahena M.-H."/>
            <person name="Igual J.M."/>
            <person name="Garcia-Fraile P."/>
            <person name="Peix A."/>
            <person name="Velazquez E."/>
        </authorList>
    </citation>
    <scope>NUCLEOTIDE SEQUENCE [LARGE SCALE GENOMIC DNA]</scope>
    <source>
        <strain evidence="4 5">RZME27</strain>
    </source>
</reference>
<feature type="domain" description="Enoyl reductase (ER)" evidence="3">
    <location>
        <begin position="12"/>
        <end position="320"/>
    </location>
</feature>
<dbReference type="Pfam" id="PF08240">
    <property type="entry name" value="ADH_N"/>
    <property type="match status" value="1"/>
</dbReference>
<comment type="caution">
    <text evidence="4">The sequence shown here is derived from an EMBL/GenBank/DDBJ whole genome shotgun (WGS) entry which is preliminary data.</text>
</comment>
<dbReference type="CDD" id="cd05286">
    <property type="entry name" value="QOR2"/>
    <property type="match status" value="1"/>
</dbReference>
<evidence type="ECO:0000256" key="1">
    <source>
        <dbReference type="ARBA" id="ARBA00022857"/>
    </source>
</evidence>
<dbReference type="InterPro" id="IPR013154">
    <property type="entry name" value="ADH-like_N"/>
</dbReference>
<dbReference type="Gene3D" id="3.40.50.720">
    <property type="entry name" value="NAD(P)-binding Rossmann-like Domain"/>
    <property type="match status" value="1"/>
</dbReference>
<dbReference type="InterPro" id="IPR020843">
    <property type="entry name" value="ER"/>
</dbReference>
<keyword evidence="2" id="KW-0560">Oxidoreductase</keyword>
<dbReference type="Proteomes" id="UP000435138">
    <property type="component" value="Unassembled WGS sequence"/>
</dbReference>
<dbReference type="InterPro" id="IPR036291">
    <property type="entry name" value="NAD(P)-bd_dom_sf"/>
</dbReference>
<evidence type="ECO:0000256" key="2">
    <source>
        <dbReference type="ARBA" id="ARBA00023002"/>
    </source>
</evidence>
<proteinExistence type="predicted"/>
<dbReference type="SUPFAM" id="SSF50129">
    <property type="entry name" value="GroES-like"/>
    <property type="match status" value="1"/>
</dbReference>
<dbReference type="SMART" id="SM00829">
    <property type="entry name" value="PKS_ER"/>
    <property type="match status" value="1"/>
</dbReference>
<evidence type="ECO:0000259" key="3">
    <source>
        <dbReference type="SMART" id="SM00829"/>
    </source>
</evidence>
<accession>A0A6A8AG92</accession>
<dbReference type="GO" id="GO:0003960">
    <property type="term" value="F:quinone reductase (NADPH) activity"/>
    <property type="evidence" value="ECO:0007669"/>
    <property type="project" value="InterPro"/>
</dbReference>
<dbReference type="RefSeq" id="WP_153359966.1">
    <property type="nucleotide sequence ID" value="NZ_WIXI01000051.1"/>
</dbReference>
<dbReference type="PANTHER" id="PTHR48106:SF13">
    <property type="entry name" value="QUINONE OXIDOREDUCTASE-RELATED"/>
    <property type="match status" value="1"/>
</dbReference>
<protein>
    <submittedName>
        <fullName evidence="4">Zinc-binding dehydrogenase</fullName>
    </submittedName>
</protein>
<gene>
    <name evidence="4" type="ORF">GAO09_27835</name>
</gene>
<keyword evidence="1" id="KW-0521">NADP</keyword>